<name>A0A2P5E9G1_TREOI</name>
<dbReference type="EMBL" id="JXTC01000200">
    <property type="protein sequence ID" value="PON82166.1"/>
    <property type="molecule type" value="Genomic_DNA"/>
</dbReference>
<reference evidence="2" key="1">
    <citation type="submission" date="2016-06" db="EMBL/GenBank/DDBJ databases">
        <title>Parallel loss of symbiosis genes in relatives of nitrogen-fixing non-legume Parasponia.</title>
        <authorList>
            <person name="Van Velzen R."/>
            <person name="Holmer R."/>
            <person name="Bu F."/>
            <person name="Rutten L."/>
            <person name="Van Zeijl A."/>
            <person name="Liu W."/>
            <person name="Santuari L."/>
            <person name="Cao Q."/>
            <person name="Sharma T."/>
            <person name="Shen D."/>
            <person name="Roswanjaya Y."/>
            <person name="Wardhani T."/>
            <person name="Kalhor M.S."/>
            <person name="Jansen J."/>
            <person name="Van den Hoogen J."/>
            <person name="Gungor B."/>
            <person name="Hartog M."/>
            <person name="Hontelez J."/>
            <person name="Verver J."/>
            <person name="Yang W.-C."/>
            <person name="Schijlen E."/>
            <person name="Repin R."/>
            <person name="Schilthuizen M."/>
            <person name="Schranz E."/>
            <person name="Heidstra R."/>
            <person name="Miyata K."/>
            <person name="Fedorova E."/>
            <person name="Kohlen W."/>
            <person name="Bisseling T."/>
            <person name="Smit S."/>
            <person name="Geurts R."/>
        </authorList>
    </citation>
    <scope>NUCLEOTIDE SEQUENCE [LARGE SCALE GENOMIC DNA]</scope>
    <source>
        <strain evidence="2">cv. RG33-2</strain>
    </source>
</reference>
<feature type="non-terminal residue" evidence="1">
    <location>
        <position position="81"/>
    </location>
</feature>
<evidence type="ECO:0000313" key="2">
    <source>
        <dbReference type="Proteomes" id="UP000237000"/>
    </source>
</evidence>
<comment type="caution">
    <text evidence="1">The sequence shown here is derived from an EMBL/GenBank/DDBJ whole genome shotgun (WGS) entry which is preliminary data.</text>
</comment>
<dbReference type="Proteomes" id="UP000237000">
    <property type="component" value="Unassembled WGS sequence"/>
</dbReference>
<protein>
    <submittedName>
        <fullName evidence="1">Uncharacterized protein</fullName>
    </submittedName>
</protein>
<proteinExistence type="predicted"/>
<accession>A0A2P5E9G1</accession>
<dbReference type="AlphaFoldDB" id="A0A2P5E9G1"/>
<keyword evidence="2" id="KW-1185">Reference proteome</keyword>
<gene>
    <name evidence="1" type="ORF">TorRG33x02_220170</name>
</gene>
<sequence length="81" mass="8840">MMLVDDGARRLNYRILPQLGAVSRTFLSHLALQSMSKKGYAASPSVRESLAKAAGLGSTPMAGNLWEAKSCVMREREIESK</sequence>
<evidence type="ECO:0000313" key="1">
    <source>
        <dbReference type="EMBL" id="PON82166.1"/>
    </source>
</evidence>
<dbReference type="InParanoid" id="A0A2P5E9G1"/>
<organism evidence="1 2">
    <name type="scientific">Trema orientale</name>
    <name type="common">Charcoal tree</name>
    <name type="synonym">Celtis orientalis</name>
    <dbReference type="NCBI Taxonomy" id="63057"/>
    <lineage>
        <taxon>Eukaryota</taxon>
        <taxon>Viridiplantae</taxon>
        <taxon>Streptophyta</taxon>
        <taxon>Embryophyta</taxon>
        <taxon>Tracheophyta</taxon>
        <taxon>Spermatophyta</taxon>
        <taxon>Magnoliopsida</taxon>
        <taxon>eudicotyledons</taxon>
        <taxon>Gunneridae</taxon>
        <taxon>Pentapetalae</taxon>
        <taxon>rosids</taxon>
        <taxon>fabids</taxon>
        <taxon>Rosales</taxon>
        <taxon>Cannabaceae</taxon>
        <taxon>Trema</taxon>
    </lineage>
</organism>